<dbReference type="EMBL" id="SNWD01000002">
    <property type="protein sequence ID" value="TDN85818.1"/>
    <property type="molecule type" value="Genomic_DNA"/>
</dbReference>
<organism evidence="1 2">
    <name type="scientific">Stakelama pacifica</name>
    <dbReference type="NCBI Taxonomy" id="517720"/>
    <lineage>
        <taxon>Bacteria</taxon>
        <taxon>Pseudomonadati</taxon>
        <taxon>Pseudomonadota</taxon>
        <taxon>Alphaproteobacteria</taxon>
        <taxon>Sphingomonadales</taxon>
        <taxon>Sphingomonadaceae</taxon>
        <taxon>Stakelama</taxon>
    </lineage>
</organism>
<dbReference type="Proteomes" id="UP000295493">
    <property type="component" value="Unassembled WGS sequence"/>
</dbReference>
<keyword evidence="1" id="KW-0255">Endonuclease</keyword>
<keyword evidence="1" id="KW-0540">Nuclease</keyword>
<dbReference type="SUPFAM" id="SSF52980">
    <property type="entry name" value="Restriction endonuclease-like"/>
    <property type="match status" value="1"/>
</dbReference>
<dbReference type="AlphaFoldDB" id="A0A4V3BU58"/>
<evidence type="ECO:0000313" key="2">
    <source>
        <dbReference type="Proteomes" id="UP000295493"/>
    </source>
</evidence>
<accession>A0A4V3BU58</accession>
<dbReference type="GO" id="GO:0004519">
    <property type="term" value="F:endonuclease activity"/>
    <property type="evidence" value="ECO:0007669"/>
    <property type="project" value="UniProtKB-KW"/>
</dbReference>
<dbReference type="Gene3D" id="3.40.960.10">
    <property type="entry name" value="VSR Endonuclease"/>
    <property type="match status" value="1"/>
</dbReference>
<protein>
    <submittedName>
        <fullName evidence="1">DNA mismatch endonuclease Vsr</fullName>
    </submittedName>
</protein>
<sequence length="59" mass="7056">MPKTRVEFWSEKFDRNVQRDVDKEQALVDAGWRVLTVWECETRSIETLTEKLQSAFVPR</sequence>
<dbReference type="InterPro" id="IPR011335">
    <property type="entry name" value="Restrct_endonuc-II-like"/>
</dbReference>
<keyword evidence="1" id="KW-0378">Hydrolase</keyword>
<reference evidence="1 2" key="1">
    <citation type="submission" date="2019-03" db="EMBL/GenBank/DDBJ databases">
        <title>Genomic Encyclopedia of Type Strains, Phase IV (KMG-IV): sequencing the most valuable type-strain genomes for metagenomic binning, comparative biology and taxonomic classification.</title>
        <authorList>
            <person name="Goeker M."/>
        </authorList>
    </citation>
    <scope>NUCLEOTIDE SEQUENCE [LARGE SCALE GENOMIC DNA]</scope>
    <source>
        <strain evidence="1 2">DSM 25059</strain>
    </source>
</reference>
<keyword evidence="2" id="KW-1185">Reference proteome</keyword>
<comment type="caution">
    <text evidence="1">The sequence shown here is derived from an EMBL/GenBank/DDBJ whole genome shotgun (WGS) entry which is preliminary data.</text>
</comment>
<name>A0A4V3BU58_9SPHN</name>
<gene>
    <name evidence="1" type="ORF">EV664_102529</name>
</gene>
<proteinExistence type="predicted"/>
<evidence type="ECO:0000313" key="1">
    <source>
        <dbReference type="EMBL" id="TDN85818.1"/>
    </source>
</evidence>